<proteinExistence type="predicted"/>
<dbReference type="Proteomes" id="UP001163321">
    <property type="component" value="Chromosome 8"/>
</dbReference>
<organism evidence="1 2">
    <name type="scientific">Peronosclerospora sorghi</name>
    <dbReference type="NCBI Taxonomy" id="230839"/>
    <lineage>
        <taxon>Eukaryota</taxon>
        <taxon>Sar</taxon>
        <taxon>Stramenopiles</taxon>
        <taxon>Oomycota</taxon>
        <taxon>Peronosporomycetes</taxon>
        <taxon>Peronosporales</taxon>
        <taxon>Peronosporaceae</taxon>
        <taxon>Peronosclerospora</taxon>
    </lineage>
</organism>
<evidence type="ECO:0000313" key="1">
    <source>
        <dbReference type="EMBL" id="KAI9906685.1"/>
    </source>
</evidence>
<reference evidence="1 2" key="1">
    <citation type="journal article" date="2022" name="bioRxiv">
        <title>The genome of the oomycete Peronosclerospora sorghi, a cosmopolitan pathogen of maize and sorghum, is inflated with dispersed pseudogenes.</title>
        <authorList>
            <person name="Fletcher K."/>
            <person name="Martin F."/>
            <person name="Isakeit T."/>
            <person name="Cavanaugh K."/>
            <person name="Magill C."/>
            <person name="Michelmore R."/>
        </authorList>
    </citation>
    <scope>NUCLEOTIDE SEQUENCE [LARGE SCALE GENOMIC DNA]</scope>
    <source>
        <strain evidence="1">P6</strain>
    </source>
</reference>
<keyword evidence="2" id="KW-1185">Reference proteome</keyword>
<sequence length="91" mass="9629">MVSSTPGVSAAIFLFSCSSSAASQPCTTKQGLCRNFAVDGLYRRPILLGVAASPHKHLIQFALTHVLAKALTLACKIALGNEAFSFFVKVM</sequence>
<evidence type="ECO:0000313" key="2">
    <source>
        <dbReference type="Proteomes" id="UP001163321"/>
    </source>
</evidence>
<dbReference type="EMBL" id="CM047587">
    <property type="protein sequence ID" value="KAI9906685.1"/>
    <property type="molecule type" value="Genomic_DNA"/>
</dbReference>
<name>A0ACC0VJK8_9STRA</name>
<protein>
    <submittedName>
        <fullName evidence="1">Uncharacterized protein</fullName>
    </submittedName>
</protein>
<comment type="caution">
    <text evidence="1">The sequence shown here is derived from an EMBL/GenBank/DDBJ whole genome shotgun (WGS) entry which is preliminary data.</text>
</comment>
<gene>
    <name evidence="1" type="ORF">PsorP6_003942</name>
</gene>
<accession>A0ACC0VJK8</accession>